<keyword evidence="3" id="KW-1185">Reference proteome</keyword>
<dbReference type="GO" id="GO:0016740">
    <property type="term" value="F:transferase activity"/>
    <property type="evidence" value="ECO:0007669"/>
    <property type="project" value="UniProtKB-KW"/>
</dbReference>
<accession>A0A0J7JZ73</accession>
<name>A0A0J7JZ73_LASNI</name>
<dbReference type="Gene3D" id="2.80.10.50">
    <property type="match status" value="1"/>
</dbReference>
<dbReference type="OrthoDB" id="330637at2759"/>
<proteinExistence type="predicted"/>
<reference evidence="2 3" key="1">
    <citation type="submission" date="2015-04" db="EMBL/GenBank/DDBJ databases">
        <title>Lasius niger genome sequencing.</title>
        <authorList>
            <person name="Konorov E.A."/>
            <person name="Nikitin M.A."/>
            <person name="Kirill M.V."/>
            <person name="Chang P."/>
        </authorList>
    </citation>
    <scope>NUCLEOTIDE SEQUENCE [LARGE SCALE GENOMIC DNA]</scope>
    <source>
        <tissue evidence="2">Whole</tissue>
    </source>
</reference>
<dbReference type="EMBL" id="LBMM01019662">
    <property type="protein sequence ID" value="KMQ83488.1"/>
    <property type="molecule type" value="Genomic_DNA"/>
</dbReference>
<dbReference type="AlphaFoldDB" id="A0A0J7JZ73"/>
<feature type="domain" description="Ricin B lectin" evidence="1">
    <location>
        <begin position="2"/>
        <end position="85"/>
    </location>
</feature>
<dbReference type="Proteomes" id="UP000036403">
    <property type="component" value="Unassembled WGS sequence"/>
</dbReference>
<organism evidence="2 3">
    <name type="scientific">Lasius niger</name>
    <name type="common">Black garden ant</name>
    <dbReference type="NCBI Taxonomy" id="67767"/>
    <lineage>
        <taxon>Eukaryota</taxon>
        <taxon>Metazoa</taxon>
        <taxon>Ecdysozoa</taxon>
        <taxon>Arthropoda</taxon>
        <taxon>Hexapoda</taxon>
        <taxon>Insecta</taxon>
        <taxon>Pterygota</taxon>
        <taxon>Neoptera</taxon>
        <taxon>Endopterygota</taxon>
        <taxon>Hymenoptera</taxon>
        <taxon>Apocrita</taxon>
        <taxon>Aculeata</taxon>
        <taxon>Formicoidea</taxon>
        <taxon>Formicidae</taxon>
        <taxon>Formicinae</taxon>
        <taxon>Lasius</taxon>
        <taxon>Lasius</taxon>
    </lineage>
</organism>
<dbReference type="PaxDb" id="67767-A0A0J7JZ73"/>
<dbReference type="PROSITE" id="PS50231">
    <property type="entry name" value="RICIN_B_LECTIN"/>
    <property type="match status" value="1"/>
</dbReference>
<dbReference type="Pfam" id="PF00652">
    <property type="entry name" value="Ricin_B_lectin"/>
    <property type="match status" value="1"/>
</dbReference>
<dbReference type="InterPro" id="IPR035992">
    <property type="entry name" value="Ricin_B-like_lectins"/>
</dbReference>
<keyword evidence="2" id="KW-0808">Transferase</keyword>
<gene>
    <name evidence="2" type="ORF">RF55_19917</name>
</gene>
<dbReference type="SUPFAM" id="SSF50370">
    <property type="entry name" value="Ricin B-like lectins"/>
    <property type="match status" value="1"/>
</dbReference>
<evidence type="ECO:0000259" key="1">
    <source>
        <dbReference type="Pfam" id="PF00652"/>
    </source>
</evidence>
<evidence type="ECO:0000313" key="2">
    <source>
        <dbReference type="EMBL" id="KMQ83488.1"/>
    </source>
</evidence>
<comment type="caution">
    <text evidence="2">The sequence shown here is derived from an EMBL/GenBank/DDBJ whole genome shotgun (WGS) entry which is preliminary data.</text>
</comment>
<sequence>MFVMTKNGVIMTDESVCLDAPERDTQQRTPKVKIMACSGRERQKWLYNEQTKVFLHVPSEMCLQATTDDDTLAIAACTENPDQQWILEPVLWK</sequence>
<dbReference type="STRING" id="67767.A0A0J7JZ73"/>
<evidence type="ECO:0000313" key="3">
    <source>
        <dbReference type="Proteomes" id="UP000036403"/>
    </source>
</evidence>
<protein>
    <submittedName>
        <fullName evidence="2">Polypeptide n-acetylgalactosaminyltransferase 3-like protein</fullName>
    </submittedName>
</protein>
<dbReference type="InterPro" id="IPR000772">
    <property type="entry name" value="Ricin_B_lectin"/>
</dbReference>